<keyword evidence="3" id="KW-0378">Hydrolase</keyword>
<keyword evidence="1" id="KW-0175">Coiled coil</keyword>
<dbReference type="GO" id="GO:0016787">
    <property type="term" value="F:hydrolase activity"/>
    <property type="evidence" value="ECO:0007669"/>
    <property type="project" value="UniProtKB-KW"/>
</dbReference>
<evidence type="ECO:0000256" key="1">
    <source>
        <dbReference type="SAM" id="Coils"/>
    </source>
</evidence>
<evidence type="ECO:0000313" key="3">
    <source>
        <dbReference type="EMBL" id="MFC3166990.1"/>
    </source>
</evidence>
<dbReference type="GO" id="GO:0004519">
    <property type="term" value="F:endonuclease activity"/>
    <property type="evidence" value="ECO:0007669"/>
    <property type="project" value="UniProtKB-KW"/>
</dbReference>
<organism evidence="3 4">
    <name type="scientific">Paracoccus fontiphilus</name>
    <dbReference type="NCBI Taxonomy" id="1815556"/>
    <lineage>
        <taxon>Bacteria</taxon>
        <taxon>Pseudomonadati</taxon>
        <taxon>Pseudomonadota</taxon>
        <taxon>Alphaproteobacteria</taxon>
        <taxon>Rhodobacterales</taxon>
        <taxon>Paracoccaceae</taxon>
        <taxon>Paracoccus</taxon>
    </lineage>
</organism>
<evidence type="ECO:0000313" key="4">
    <source>
        <dbReference type="Proteomes" id="UP001595557"/>
    </source>
</evidence>
<dbReference type="Pfam" id="PF09517">
    <property type="entry name" value="RE_Eco29kI"/>
    <property type="match status" value="1"/>
</dbReference>
<dbReference type="Proteomes" id="UP001595557">
    <property type="component" value="Unassembled WGS sequence"/>
</dbReference>
<evidence type="ECO:0000256" key="2">
    <source>
        <dbReference type="SAM" id="MobiDB-lite"/>
    </source>
</evidence>
<feature type="coiled-coil region" evidence="1">
    <location>
        <begin position="7"/>
        <end position="54"/>
    </location>
</feature>
<dbReference type="RefSeq" id="WP_207465295.1">
    <property type="nucleotide sequence ID" value="NZ_JAFNAW010000003.1"/>
</dbReference>
<keyword evidence="3" id="KW-0540">Nuclease</keyword>
<proteinExistence type="predicted"/>
<accession>A0ABV7I8R2</accession>
<keyword evidence="4" id="KW-1185">Reference proteome</keyword>
<reference evidence="4" key="1">
    <citation type="journal article" date="2019" name="Int. J. Syst. Evol. Microbiol.">
        <title>The Global Catalogue of Microorganisms (GCM) 10K type strain sequencing project: providing services to taxonomists for standard genome sequencing and annotation.</title>
        <authorList>
            <consortium name="The Broad Institute Genomics Platform"/>
            <consortium name="The Broad Institute Genome Sequencing Center for Infectious Disease"/>
            <person name="Wu L."/>
            <person name="Ma J."/>
        </authorList>
    </citation>
    <scope>NUCLEOTIDE SEQUENCE [LARGE SCALE GENOMIC DNA]</scope>
    <source>
        <strain evidence="4">KCTC 52239</strain>
    </source>
</reference>
<protein>
    <submittedName>
        <fullName evidence="3">Eco29kI family restriction endonuclease</fullName>
        <ecNumber evidence="3">3.1.21.-</ecNumber>
    </submittedName>
</protein>
<gene>
    <name evidence="3" type="ORF">ACFOD7_02895</name>
</gene>
<feature type="region of interest" description="Disordered" evidence="2">
    <location>
        <begin position="205"/>
        <end position="235"/>
    </location>
</feature>
<comment type="caution">
    <text evidence="3">The sequence shown here is derived from an EMBL/GenBank/DDBJ whole genome shotgun (WGS) entry which is preliminary data.</text>
</comment>
<dbReference type="EC" id="3.1.21.-" evidence="3"/>
<name>A0ABV7I8R2_9RHOB</name>
<dbReference type="InterPro" id="IPR018575">
    <property type="entry name" value="Restrct_endonuc_II_Eco29kI"/>
</dbReference>
<dbReference type="EMBL" id="JBHRTE010000010">
    <property type="protein sequence ID" value="MFC3166990.1"/>
    <property type="molecule type" value="Genomic_DNA"/>
</dbReference>
<sequence>MAKRPEVREVEKVQEALEEMVAAIRDAEFTTPSRKKVRVTIAEMQEALERLDRSIDEIAMPDAIFEPSDPRLIGHFVALALLARDRRPLARGRKFYGAGVYAIYYTGDFEPYAPISGTETPIYVGKADPPVGARTVVEQETKLWSRLDEHRKSIEKGADLDIADFECRALAVQSGFQAAAESHLIRVFQPLWNNEMKIMFGIGKHGDSAETRSNKRSPWDTLHPGRRWAEGNEPGRSREEILEDIRRHFERTRVYQNLDDVFRVFIDGIRRADERIAHEEAEELAEELDLEE</sequence>
<keyword evidence="3" id="KW-0255">Endonuclease</keyword>